<accession>A0A0L0W865</accession>
<dbReference type="FunFam" id="3.30.565.10:FF:000006">
    <property type="entry name" value="Sensor histidine kinase WalK"/>
    <property type="match status" value="1"/>
</dbReference>
<keyword evidence="5" id="KW-0597">Phosphoprotein</keyword>
<evidence type="ECO:0000313" key="18">
    <source>
        <dbReference type="EMBL" id="KNF07744.1"/>
    </source>
</evidence>
<keyword evidence="8" id="KW-0547">Nucleotide-binding</keyword>
<dbReference type="InterPro" id="IPR050398">
    <property type="entry name" value="HssS/ArlS-like"/>
</dbReference>
<dbReference type="GO" id="GO:0000155">
    <property type="term" value="F:phosphorelay sensor kinase activity"/>
    <property type="evidence" value="ECO:0007669"/>
    <property type="project" value="InterPro"/>
</dbReference>
<dbReference type="PANTHER" id="PTHR45528:SF1">
    <property type="entry name" value="SENSOR HISTIDINE KINASE CPXA"/>
    <property type="match status" value="1"/>
</dbReference>
<dbReference type="SMART" id="SM00388">
    <property type="entry name" value="HisKA"/>
    <property type="match status" value="1"/>
</dbReference>
<dbReference type="FunFam" id="1.10.287.130:FF:000001">
    <property type="entry name" value="Two-component sensor histidine kinase"/>
    <property type="match status" value="1"/>
</dbReference>
<evidence type="ECO:0000256" key="10">
    <source>
        <dbReference type="ARBA" id="ARBA00022840"/>
    </source>
</evidence>
<organism evidence="18 19">
    <name type="scientific">Gottschalkia purinilytica</name>
    <name type="common">Clostridium purinilyticum</name>
    <dbReference type="NCBI Taxonomy" id="1503"/>
    <lineage>
        <taxon>Bacteria</taxon>
        <taxon>Bacillati</taxon>
        <taxon>Bacillota</taxon>
        <taxon>Tissierellia</taxon>
        <taxon>Tissierellales</taxon>
        <taxon>Gottschalkiaceae</taxon>
        <taxon>Gottschalkia</taxon>
    </lineage>
</organism>
<dbReference type="InterPro" id="IPR036097">
    <property type="entry name" value="HisK_dim/P_sf"/>
</dbReference>
<keyword evidence="12" id="KW-0902">Two-component regulatory system</keyword>
<evidence type="ECO:0000256" key="4">
    <source>
        <dbReference type="ARBA" id="ARBA00022475"/>
    </source>
</evidence>
<comment type="caution">
    <text evidence="18">The sequence shown here is derived from an EMBL/GenBank/DDBJ whole genome shotgun (WGS) entry which is preliminary data.</text>
</comment>
<dbReference type="InterPro" id="IPR005467">
    <property type="entry name" value="His_kinase_dom"/>
</dbReference>
<evidence type="ECO:0000256" key="11">
    <source>
        <dbReference type="ARBA" id="ARBA00022989"/>
    </source>
</evidence>
<dbReference type="PROSITE" id="PS50885">
    <property type="entry name" value="HAMP"/>
    <property type="match status" value="1"/>
</dbReference>
<keyword evidence="19" id="KW-1185">Reference proteome</keyword>
<keyword evidence="10" id="KW-0067">ATP-binding</keyword>
<dbReference type="InterPro" id="IPR004358">
    <property type="entry name" value="Sig_transdc_His_kin-like_C"/>
</dbReference>
<dbReference type="SUPFAM" id="SSF158472">
    <property type="entry name" value="HAMP domain-like"/>
    <property type="match status" value="1"/>
</dbReference>
<dbReference type="Gene3D" id="3.30.565.10">
    <property type="entry name" value="Histidine kinase-like ATPase, C-terminal domain"/>
    <property type="match status" value="1"/>
</dbReference>
<dbReference type="InterPro" id="IPR003594">
    <property type="entry name" value="HATPase_dom"/>
</dbReference>
<dbReference type="Pfam" id="PF00512">
    <property type="entry name" value="HisKA"/>
    <property type="match status" value="1"/>
</dbReference>
<comment type="subcellular location">
    <subcellularLocation>
        <location evidence="2">Cell membrane</location>
        <topology evidence="2">Multi-pass membrane protein</topology>
    </subcellularLocation>
</comment>
<gene>
    <name evidence="18" type="ORF">CLPU_12c00170</name>
</gene>
<dbReference type="GO" id="GO:0005886">
    <property type="term" value="C:plasma membrane"/>
    <property type="evidence" value="ECO:0007669"/>
    <property type="project" value="UniProtKB-SubCell"/>
</dbReference>
<evidence type="ECO:0000256" key="8">
    <source>
        <dbReference type="ARBA" id="ARBA00022741"/>
    </source>
</evidence>
<keyword evidence="7 15" id="KW-0812">Transmembrane</keyword>
<dbReference type="EMBL" id="LGSS01000012">
    <property type="protein sequence ID" value="KNF07744.1"/>
    <property type="molecule type" value="Genomic_DNA"/>
</dbReference>
<dbReference type="Gene3D" id="1.10.287.130">
    <property type="match status" value="1"/>
</dbReference>
<dbReference type="EC" id="2.7.13.3" evidence="3"/>
<dbReference type="SUPFAM" id="SSF55874">
    <property type="entry name" value="ATPase domain of HSP90 chaperone/DNA topoisomerase II/histidine kinase"/>
    <property type="match status" value="1"/>
</dbReference>
<evidence type="ECO:0000256" key="2">
    <source>
        <dbReference type="ARBA" id="ARBA00004651"/>
    </source>
</evidence>
<dbReference type="Pfam" id="PF02518">
    <property type="entry name" value="HATPase_c"/>
    <property type="match status" value="1"/>
</dbReference>
<evidence type="ECO:0000256" key="1">
    <source>
        <dbReference type="ARBA" id="ARBA00000085"/>
    </source>
</evidence>
<dbReference type="SUPFAM" id="SSF47384">
    <property type="entry name" value="Homodimeric domain of signal transducing histidine kinase"/>
    <property type="match status" value="1"/>
</dbReference>
<dbReference type="AlphaFoldDB" id="A0A0L0W865"/>
<keyword evidence="14" id="KW-0175">Coiled coil</keyword>
<keyword evidence="11 15" id="KW-1133">Transmembrane helix</keyword>
<dbReference type="CDD" id="cd00082">
    <property type="entry name" value="HisKA"/>
    <property type="match status" value="1"/>
</dbReference>
<dbReference type="Pfam" id="PF00672">
    <property type="entry name" value="HAMP"/>
    <property type="match status" value="1"/>
</dbReference>
<comment type="catalytic activity">
    <reaction evidence="1">
        <text>ATP + protein L-histidine = ADP + protein N-phospho-L-histidine.</text>
        <dbReference type="EC" id="2.7.13.3"/>
    </reaction>
</comment>
<keyword evidence="13 15" id="KW-0472">Membrane</keyword>
<feature type="coiled-coil region" evidence="14">
    <location>
        <begin position="233"/>
        <end position="260"/>
    </location>
</feature>
<dbReference type="OrthoDB" id="9762826at2"/>
<evidence type="ECO:0000256" key="9">
    <source>
        <dbReference type="ARBA" id="ARBA00022777"/>
    </source>
</evidence>
<feature type="transmembrane region" description="Helical" evidence="15">
    <location>
        <begin position="12"/>
        <end position="31"/>
    </location>
</feature>
<name>A0A0L0W865_GOTPU</name>
<protein>
    <recommendedName>
        <fullName evidence="3">histidine kinase</fullName>
        <ecNumber evidence="3">2.7.13.3</ecNumber>
    </recommendedName>
</protein>
<keyword evidence="6" id="KW-0808">Transferase</keyword>
<dbReference type="InterPro" id="IPR003661">
    <property type="entry name" value="HisK_dim/P_dom"/>
</dbReference>
<keyword evidence="4" id="KW-1003">Cell membrane</keyword>
<evidence type="ECO:0000256" key="6">
    <source>
        <dbReference type="ARBA" id="ARBA00022679"/>
    </source>
</evidence>
<dbReference type="Proteomes" id="UP000037267">
    <property type="component" value="Unassembled WGS sequence"/>
</dbReference>
<evidence type="ECO:0000256" key="3">
    <source>
        <dbReference type="ARBA" id="ARBA00012438"/>
    </source>
</evidence>
<dbReference type="PRINTS" id="PR00344">
    <property type="entry name" value="BCTRLSENSOR"/>
</dbReference>
<evidence type="ECO:0000256" key="14">
    <source>
        <dbReference type="SAM" id="Coils"/>
    </source>
</evidence>
<dbReference type="RefSeq" id="WP_050355875.1">
    <property type="nucleotide sequence ID" value="NZ_LGSS01000012.1"/>
</dbReference>
<reference evidence="19" key="1">
    <citation type="submission" date="2015-07" db="EMBL/GenBank/DDBJ databases">
        <title>Draft genome sequence of the purine-degrading Gottschalkia purinilyticum DSM 1384 (formerly Clostridium purinilyticum).</title>
        <authorList>
            <person name="Poehlein A."/>
            <person name="Schiel-Bengelsdorf B."/>
            <person name="Bengelsdorf F.R."/>
            <person name="Daniel R."/>
            <person name="Duerre P."/>
        </authorList>
    </citation>
    <scope>NUCLEOTIDE SEQUENCE [LARGE SCALE GENOMIC DNA]</scope>
    <source>
        <strain evidence="19">DSM 1384</strain>
    </source>
</reference>
<dbReference type="SMART" id="SM00304">
    <property type="entry name" value="HAMP"/>
    <property type="match status" value="1"/>
</dbReference>
<dbReference type="PANTHER" id="PTHR45528">
    <property type="entry name" value="SENSOR HISTIDINE KINASE CPXA"/>
    <property type="match status" value="1"/>
</dbReference>
<evidence type="ECO:0000256" key="12">
    <source>
        <dbReference type="ARBA" id="ARBA00023012"/>
    </source>
</evidence>
<evidence type="ECO:0000313" key="19">
    <source>
        <dbReference type="Proteomes" id="UP000037267"/>
    </source>
</evidence>
<feature type="domain" description="Histidine kinase" evidence="16">
    <location>
        <begin position="270"/>
        <end position="486"/>
    </location>
</feature>
<evidence type="ECO:0000256" key="15">
    <source>
        <dbReference type="SAM" id="Phobius"/>
    </source>
</evidence>
<dbReference type="InterPro" id="IPR036890">
    <property type="entry name" value="HATPase_C_sf"/>
</dbReference>
<evidence type="ECO:0000259" key="17">
    <source>
        <dbReference type="PROSITE" id="PS50885"/>
    </source>
</evidence>
<dbReference type="Gene3D" id="6.10.340.10">
    <property type="match status" value="1"/>
</dbReference>
<dbReference type="GO" id="GO:0005524">
    <property type="term" value="F:ATP binding"/>
    <property type="evidence" value="ECO:0007669"/>
    <property type="project" value="UniProtKB-KW"/>
</dbReference>
<keyword evidence="9 18" id="KW-0418">Kinase</keyword>
<dbReference type="InterPro" id="IPR003660">
    <property type="entry name" value="HAMP_dom"/>
</dbReference>
<dbReference type="CDD" id="cd06225">
    <property type="entry name" value="HAMP"/>
    <property type="match status" value="1"/>
</dbReference>
<evidence type="ECO:0000256" key="5">
    <source>
        <dbReference type="ARBA" id="ARBA00022553"/>
    </source>
</evidence>
<feature type="domain" description="HAMP" evidence="17">
    <location>
        <begin position="196"/>
        <end position="248"/>
    </location>
</feature>
<dbReference type="SMART" id="SM00387">
    <property type="entry name" value="HATPase_c"/>
    <property type="match status" value="1"/>
</dbReference>
<evidence type="ECO:0000259" key="16">
    <source>
        <dbReference type="PROSITE" id="PS50109"/>
    </source>
</evidence>
<evidence type="ECO:0000256" key="7">
    <source>
        <dbReference type="ARBA" id="ARBA00022692"/>
    </source>
</evidence>
<proteinExistence type="predicted"/>
<sequence>MIKSIKTIKFRLPFSLFIIFFISFVLLNYLVNNMLEKNNEKIITNQLISLKKTSNVYVRQLFMINHLNNDEKCFKKIVKDMIEELNSVTESDISGYDTKGKYMYSSNKEKFMKVKGKDLENAVHGKTSYTIKYDNKNTEAYFSYPVVVSGRKVGILRFIKDYSSLYQQNQFVSKIVFYITIFVFIMAFILSYLLSRNISNPILKLAKASNEVAKGNLKIDIYSNRRDELGDLIRNFYKMVRKIEEQLKIIEKERDSLVQINKYREHFLDNVTHELKTPLTTIIGYSEMIKENEFTDIDFFRSGMNHITDESRRLHNMVLELLELSKNSTTVSNEFTRINIGKLLKNTCSDMQFKAKRYNNTIYCDIHDNIYINGDESKLKQVFINIIDNAIKYGYYGSLIKVETYVDNNFIEIKVKNKGEGIKKENLNNIFDPFYGSSKNGSTEIGSCGLGLSISKAIIDNHNGIIQIESEEKKETIVTIKLALTS</sequence>
<dbReference type="STRING" id="1503.CLPU_12c00170"/>
<feature type="transmembrane region" description="Helical" evidence="15">
    <location>
        <begin position="175"/>
        <end position="194"/>
    </location>
</feature>
<evidence type="ECO:0000256" key="13">
    <source>
        <dbReference type="ARBA" id="ARBA00023136"/>
    </source>
</evidence>
<dbReference type="PROSITE" id="PS50109">
    <property type="entry name" value="HIS_KIN"/>
    <property type="match status" value="1"/>
</dbReference>